<keyword evidence="2" id="KW-1185">Reference proteome</keyword>
<dbReference type="InterPro" id="IPR040521">
    <property type="entry name" value="KDZ"/>
</dbReference>
<dbReference type="Pfam" id="PF18758">
    <property type="entry name" value="KDZ"/>
    <property type="match status" value="2"/>
</dbReference>
<organism evidence="1 2">
    <name type="scientific">Suillus subaureus</name>
    <dbReference type="NCBI Taxonomy" id="48587"/>
    <lineage>
        <taxon>Eukaryota</taxon>
        <taxon>Fungi</taxon>
        <taxon>Dikarya</taxon>
        <taxon>Basidiomycota</taxon>
        <taxon>Agaricomycotina</taxon>
        <taxon>Agaricomycetes</taxon>
        <taxon>Agaricomycetidae</taxon>
        <taxon>Boletales</taxon>
        <taxon>Suillineae</taxon>
        <taxon>Suillaceae</taxon>
        <taxon>Suillus</taxon>
    </lineage>
</organism>
<sequence length="484" mass="54698">MADTKSSRGLAATGVGTMDCAHHDMKLANDVGDLQKGEKYLNMDYLIFSALARFSTLSTINFSYDIFHIAAHIESCQTQFSFNWTLGVGQTDGEAPEHGWANINRMASSMKEMGPGARCDTLNDHFSDWNWKKITALSKTMLQKMMEAVIAEKEHHLALSELKSSINDSGVGAASLTAWRTEIEAWEMDHSQCNPFQRQVGTMTQAAVQLELTQQDTKELEDGSAISLHTEVTCSVLISTGIDVEDAHDDSGCPVPDPTSGKAEDFQLLLPSEICDVVPCNKTLLETEWSLCFSQATDALNECRSHIRLRHQLYQFKVQHLCRQGPNTRARKTMDAVEECLMLSHAKYARAHKALLSLARHLDRIGWEHKLQPLKKMHLRPIGDFRQQTQGTAIMSWIWLTHRISSDDSEGLQDSLRVEWCKAQACHNRWLEEVQLLLEEMRHTLAFLKWQEDSWESCATLPTIEQPEEKEGMIAYACHQAHIQ</sequence>
<protein>
    <submittedName>
        <fullName evidence="1">Uncharacterized protein</fullName>
    </submittedName>
</protein>
<dbReference type="EMBL" id="JABBWG010000035">
    <property type="protein sequence ID" value="KAG1809165.1"/>
    <property type="molecule type" value="Genomic_DNA"/>
</dbReference>
<dbReference type="PANTHER" id="PTHR33096:SF1">
    <property type="entry name" value="CXC1-LIKE CYSTEINE CLUSTER ASSOCIATED WITH KDZ TRANSPOSASES DOMAIN-CONTAINING PROTEIN"/>
    <property type="match status" value="1"/>
</dbReference>
<reference evidence="1" key="1">
    <citation type="journal article" date="2020" name="New Phytol.">
        <title>Comparative genomics reveals dynamic genome evolution in host specialist ectomycorrhizal fungi.</title>
        <authorList>
            <person name="Lofgren L.A."/>
            <person name="Nguyen N.H."/>
            <person name="Vilgalys R."/>
            <person name="Ruytinx J."/>
            <person name="Liao H.L."/>
            <person name="Branco S."/>
            <person name="Kuo A."/>
            <person name="LaButti K."/>
            <person name="Lipzen A."/>
            <person name="Andreopoulos W."/>
            <person name="Pangilinan J."/>
            <person name="Riley R."/>
            <person name="Hundley H."/>
            <person name="Na H."/>
            <person name="Barry K."/>
            <person name="Grigoriev I.V."/>
            <person name="Stajich J.E."/>
            <person name="Kennedy P.G."/>
        </authorList>
    </citation>
    <scope>NUCLEOTIDE SEQUENCE</scope>
    <source>
        <strain evidence="1">MN1</strain>
    </source>
</reference>
<dbReference type="AlphaFoldDB" id="A0A9P7J957"/>
<dbReference type="PANTHER" id="PTHR33096">
    <property type="entry name" value="CXC2 DOMAIN-CONTAINING PROTEIN"/>
    <property type="match status" value="1"/>
</dbReference>
<gene>
    <name evidence="1" type="ORF">BJ212DRAFT_1302728</name>
</gene>
<accession>A0A9P7J957</accession>
<name>A0A9P7J957_9AGAM</name>
<proteinExistence type="predicted"/>
<evidence type="ECO:0000313" key="1">
    <source>
        <dbReference type="EMBL" id="KAG1809165.1"/>
    </source>
</evidence>
<evidence type="ECO:0000313" key="2">
    <source>
        <dbReference type="Proteomes" id="UP000807769"/>
    </source>
</evidence>
<dbReference type="GeneID" id="64627324"/>
<comment type="caution">
    <text evidence="1">The sequence shown here is derived from an EMBL/GenBank/DDBJ whole genome shotgun (WGS) entry which is preliminary data.</text>
</comment>
<dbReference type="OrthoDB" id="3261436at2759"/>
<dbReference type="RefSeq" id="XP_041189074.1">
    <property type="nucleotide sequence ID" value="XM_041333307.1"/>
</dbReference>
<dbReference type="Proteomes" id="UP000807769">
    <property type="component" value="Unassembled WGS sequence"/>
</dbReference>